<dbReference type="AlphaFoldDB" id="A0A4Y9SX51"/>
<keyword evidence="3" id="KW-1185">Reference proteome</keyword>
<dbReference type="Proteomes" id="UP000297258">
    <property type="component" value="Unassembled WGS sequence"/>
</dbReference>
<feature type="region of interest" description="Disordered" evidence="1">
    <location>
        <begin position="181"/>
        <end position="225"/>
    </location>
</feature>
<protein>
    <submittedName>
        <fullName evidence="2">Tetratricopeptide repeat protein</fullName>
    </submittedName>
</protein>
<dbReference type="Gene3D" id="1.25.40.10">
    <property type="entry name" value="Tetratricopeptide repeat domain"/>
    <property type="match status" value="1"/>
</dbReference>
<dbReference type="RefSeq" id="WP_135190931.1">
    <property type="nucleotide sequence ID" value="NZ_SPUM01000114.1"/>
</dbReference>
<name>A0A4Y9SX51_9BURK</name>
<evidence type="ECO:0000256" key="1">
    <source>
        <dbReference type="SAM" id="MobiDB-lite"/>
    </source>
</evidence>
<organism evidence="2 3">
    <name type="scientific">Massilia horti</name>
    <dbReference type="NCBI Taxonomy" id="2562153"/>
    <lineage>
        <taxon>Bacteria</taxon>
        <taxon>Pseudomonadati</taxon>
        <taxon>Pseudomonadota</taxon>
        <taxon>Betaproteobacteria</taxon>
        <taxon>Burkholderiales</taxon>
        <taxon>Oxalobacteraceae</taxon>
        <taxon>Telluria group</taxon>
        <taxon>Massilia</taxon>
    </lineage>
</organism>
<evidence type="ECO:0000313" key="2">
    <source>
        <dbReference type="EMBL" id="TFW30117.1"/>
    </source>
</evidence>
<dbReference type="EMBL" id="SPUM01000114">
    <property type="protein sequence ID" value="TFW30117.1"/>
    <property type="molecule type" value="Genomic_DNA"/>
</dbReference>
<dbReference type="SUPFAM" id="SSF48452">
    <property type="entry name" value="TPR-like"/>
    <property type="match status" value="1"/>
</dbReference>
<sequence>MAQAALAQYETELEGSRRALVAVQDAAAHAKDAQRNKSSAKELRTARGRVNADFADVTHMQGYISELHHGMNDLAQAEGMYVLALAQYTKMPVPDTIRATRIKTDLAVLYRMRGEPARALTLQQEALATMLDMFGPDHPDVRETKDELALIYRALKQYAAAEPLYVNGSPGPNMVVRRRRSLTTSKPWPKSRRRKAMQPVPRAMRSGTSRCGKRRGAAARPSCAIGGKADRGAAVQGLRQLIKKSTVSWEA</sequence>
<gene>
    <name evidence="2" type="ORF">E4O92_17430</name>
</gene>
<reference evidence="2 3" key="1">
    <citation type="submission" date="2019-03" db="EMBL/GenBank/DDBJ databases">
        <title>Draft genome of Massilia hortus sp. nov., a novel bacterial species of the Oxalobacteraceae family.</title>
        <authorList>
            <person name="Peta V."/>
            <person name="Raths R."/>
            <person name="Bucking H."/>
        </authorList>
    </citation>
    <scope>NUCLEOTIDE SEQUENCE [LARGE SCALE GENOMIC DNA]</scope>
    <source>
        <strain evidence="2 3">ONC3</strain>
    </source>
</reference>
<evidence type="ECO:0000313" key="3">
    <source>
        <dbReference type="Proteomes" id="UP000297258"/>
    </source>
</evidence>
<proteinExistence type="predicted"/>
<comment type="caution">
    <text evidence="2">The sequence shown here is derived from an EMBL/GenBank/DDBJ whole genome shotgun (WGS) entry which is preliminary data.</text>
</comment>
<accession>A0A4Y9SX51</accession>
<dbReference type="Pfam" id="PF13424">
    <property type="entry name" value="TPR_12"/>
    <property type="match status" value="1"/>
</dbReference>
<dbReference type="OrthoDB" id="9049868at2"/>
<dbReference type="InterPro" id="IPR011990">
    <property type="entry name" value="TPR-like_helical_dom_sf"/>
</dbReference>